<proteinExistence type="predicted"/>
<protein>
    <submittedName>
        <fullName evidence="1">DUF5316 family protein</fullName>
    </submittedName>
</protein>
<sequence>MSLKGVNQNEKKNAFFAGLCSMIVICSAAMLLQHLEWIGFVSGGISIIGVVMSGVLMGAWTSGEETRAAYHSETKEHRMWRLDTAFLVIIFALPHMAASALYVLM</sequence>
<evidence type="ECO:0000313" key="2">
    <source>
        <dbReference type="Proteomes" id="UP001218488"/>
    </source>
</evidence>
<gene>
    <name evidence="1" type="ORF">P5627_00790</name>
</gene>
<reference evidence="1" key="1">
    <citation type="submission" date="2025-02" db="EMBL/GenBank/DDBJ databases">
        <title>Complete genome sequences of 52 Bacillus and Priestia strains isolated from West-African fermentations and 26 reference strains from the DSMZ collection.</title>
        <authorList>
            <person name="Wiedenbein E.S."/>
            <person name="Canoy T.S."/>
            <person name="Hui Y."/>
            <person name="Parkouda C."/>
            <person name="Dawende C."/>
            <person name="Ametefe E."/>
            <person name="Jespersen L."/>
            <person name="Nielsen D.S."/>
        </authorList>
    </citation>
    <scope>NUCLEOTIDE SEQUENCE</scope>
    <source>
        <strain evidence="1">PRO33</strain>
    </source>
</reference>
<organism evidence="1 2">
    <name type="scientific">Bacillus safensis</name>
    <dbReference type="NCBI Taxonomy" id="561879"/>
    <lineage>
        <taxon>Bacteria</taxon>
        <taxon>Bacillati</taxon>
        <taxon>Bacillota</taxon>
        <taxon>Bacilli</taxon>
        <taxon>Bacillales</taxon>
        <taxon>Bacillaceae</taxon>
        <taxon>Bacillus</taxon>
    </lineage>
</organism>
<evidence type="ECO:0000313" key="1">
    <source>
        <dbReference type="EMBL" id="WGD97949.2"/>
    </source>
</evidence>
<dbReference type="Proteomes" id="UP001218488">
    <property type="component" value="Chromosome"/>
</dbReference>
<name>A0AC61YRR6_BACIA</name>
<accession>A0AC61YRR6</accession>
<dbReference type="EMBL" id="CP121752">
    <property type="protein sequence ID" value="WGD97949.2"/>
    <property type="molecule type" value="Genomic_DNA"/>
</dbReference>